<feature type="region of interest" description="Disordered" evidence="1">
    <location>
        <begin position="131"/>
        <end position="151"/>
    </location>
</feature>
<evidence type="ECO:0000313" key="3">
    <source>
        <dbReference type="Proteomes" id="UP000006671"/>
    </source>
</evidence>
<dbReference type="GeneID" id="8860787"/>
<dbReference type="RefSeq" id="XP_002669442.1">
    <property type="nucleotide sequence ID" value="XM_002669396.1"/>
</dbReference>
<dbReference type="KEGG" id="ngr:NAEGRDRAFT_75558"/>
<name>D2W2E3_NAEGR</name>
<proteinExistence type="predicted"/>
<dbReference type="InParanoid" id="D2W2E3"/>
<reference evidence="2 3" key="1">
    <citation type="journal article" date="2010" name="Cell">
        <title>The genome of Naegleria gruberi illuminates early eukaryotic versatility.</title>
        <authorList>
            <person name="Fritz-Laylin L.K."/>
            <person name="Prochnik S.E."/>
            <person name="Ginger M.L."/>
            <person name="Dacks J.B."/>
            <person name="Carpenter M.L."/>
            <person name="Field M.C."/>
            <person name="Kuo A."/>
            <person name="Paredez A."/>
            <person name="Chapman J."/>
            <person name="Pham J."/>
            <person name="Shu S."/>
            <person name="Neupane R."/>
            <person name="Cipriano M."/>
            <person name="Mancuso J."/>
            <person name="Tu H."/>
            <person name="Salamov A."/>
            <person name="Lindquist E."/>
            <person name="Shapiro H."/>
            <person name="Lucas S."/>
            <person name="Grigoriev I.V."/>
            <person name="Cande W.Z."/>
            <person name="Fulton C."/>
            <person name="Rokhsar D.S."/>
            <person name="Dawson S.C."/>
        </authorList>
    </citation>
    <scope>NUCLEOTIDE SEQUENCE [LARGE SCALE GENOMIC DNA]</scope>
    <source>
        <strain evidence="2 3">NEG-M</strain>
    </source>
</reference>
<feature type="compositionally biased region" description="Low complexity" evidence="1">
    <location>
        <begin position="1"/>
        <end position="13"/>
    </location>
</feature>
<feature type="region of interest" description="Disordered" evidence="1">
    <location>
        <begin position="1"/>
        <end position="25"/>
    </location>
</feature>
<dbReference type="EMBL" id="GG738926">
    <property type="protein sequence ID" value="EFC36698.1"/>
    <property type="molecule type" value="Genomic_DNA"/>
</dbReference>
<dbReference type="Proteomes" id="UP000006671">
    <property type="component" value="Unassembled WGS sequence"/>
</dbReference>
<evidence type="ECO:0000256" key="1">
    <source>
        <dbReference type="SAM" id="MobiDB-lite"/>
    </source>
</evidence>
<organism evidence="3">
    <name type="scientific">Naegleria gruberi</name>
    <name type="common">Amoeba</name>
    <dbReference type="NCBI Taxonomy" id="5762"/>
    <lineage>
        <taxon>Eukaryota</taxon>
        <taxon>Discoba</taxon>
        <taxon>Heterolobosea</taxon>
        <taxon>Tetramitia</taxon>
        <taxon>Eutetramitia</taxon>
        <taxon>Vahlkampfiidae</taxon>
        <taxon>Naegleria</taxon>
    </lineage>
</organism>
<protein>
    <submittedName>
        <fullName evidence="2">Predicted protein</fullName>
    </submittedName>
</protein>
<gene>
    <name evidence="2" type="ORF">NAEGRDRAFT_75558</name>
</gene>
<keyword evidence="3" id="KW-1185">Reference proteome</keyword>
<sequence>MKYSTTTTKTITTQQLPKRRGRPCTRRIDPSIPLMTITRTEIISNSIEQQQSNNLEKLLPYENHTTIQPLKSKTLTNSNINKRKRSSSNSTITNNTSYNNIDCIHQPLEKKSKLIEDYIESNDATSPQLALLSKPNHQQRSSSDIKGVISPPNRKIIRTSISIKDLLN</sequence>
<feature type="compositionally biased region" description="Polar residues" evidence="1">
    <location>
        <begin position="135"/>
        <end position="144"/>
    </location>
</feature>
<accession>D2W2E3</accession>
<dbReference type="VEuPathDB" id="AmoebaDB:NAEGRDRAFT_75558"/>
<evidence type="ECO:0000313" key="2">
    <source>
        <dbReference type="EMBL" id="EFC36698.1"/>
    </source>
</evidence>
<dbReference type="AlphaFoldDB" id="D2W2E3"/>